<accession>A0A1Q3D3Q6</accession>
<feature type="compositionally biased region" description="Polar residues" evidence="6">
    <location>
        <begin position="95"/>
        <end position="104"/>
    </location>
</feature>
<keyword evidence="9" id="KW-1185">Reference proteome</keyword>
<comment type="similarity">
    <text evidence="2">Belongs to the glycosyltransferase 47 family.</text>
</comment>
<comment type="caution">
    <text evidence="8">The sequence shown here is derived from an EMBL/GenBank/DDBJ whole genome shotgun (WGS) entry which is preliminary data.</text>
</comment>
<reference evidence="9" key="1">
    <citation type="submission" date="2016-04" db="EMBL/GenBank/DDBJ databases">
        <title>Cephalotus genome sequencing.</title>
        <authorList>
            <person name="Fukushima K."/>
            <person name="Hasebe M."/>
            <person name="Fang X."/>
        </authorList>
    </citation>
    <scope>NUCLEOTIDE SEQUENCE [LARGE SCALE GENOMIC DNA]</scope>
    <source>
        <strain evidence="9">cv. St1</strain>
    </source>
</reference>
<feature type="region of interest" description="Disordered" evidence="6">
    <location>
        <begin position="75"/>
        <end position="111"/>
    </location>
</feature>
<dbReference type="EMBL" id="BDDD01004087">
    <property type="protein sequence ID" value="GAV86898.1"/>
    <property type="molecule type" value="Genomic_DNA"/>
</dbReference>
<evidence type="ECO:0000256" key="2">
    <source>
        <dbReference type="ARBA" id="ARBA00010271"/>
    </source>
</evidence>
<dbReference type="PANTHER" id="PTHR11062:SF235">
    <property type="entry name" value="GLYCOSYLTRANSFERASE-LIKE PROTEIN"/>
    <property type="match status" value="1"/>
</dbReference>
<keyword evidence="4" id="KW-0735">Signal-anchor</keyword>
<keyword evidence="5" id="KW-0333">Golgi apparatus</keyword>
<name>A0A1Q3D3Q6_CEPFO</name>
<keyword evidence="3" id="KW-0808">Transferase</keyword>
<evidence type="ECO:0000313" key="8">
    <source>
        <dbReference type="EMBL" id="GAV86898.1"/>
    </source>
</evidence>
<dbReference type="InterPro" id="IPR004263">
    <property type="entry name" value="Exostosin"/>
</dbReference>
<evidence type="ECO:0000259" key="7">
    <source>
        <dbReference type="Pfam" id="PF03016"/>
    </source>
</evidence>
<dbReference type="Proteomes" id="UP000187406">
    <property type="component" value="Unassembled WGS sequence"/>
</dbReference>
<dbReference type="STRING" id="3775.A0A1Q3D3Q6"/>
<evidence type="ECO:0000256" key="1">
    <source>
        <dbReference type="ARBA" id="ARBA00004323"/>
    </source>
</evidence>
<dbReference type="GO" id="GO:0000139">
    <property type="term" value="C:Golgi membrane"/>
    <property type="evidence" value="ECO:0007669"/>
    <property type="project" value="UniProtKB-SubCell"/>
</dbReference>
<comment type="subcellular location">
    <subcellularLocation>
        <location evidence="1">Golgi apparatus membrane</location>
        <topology evidence="1">Single-pass type II membrane protein</topology>
    </subcellularLocation>
</comment>
<evidence type="ECO:0000256" key="6">
    <source>
        <dbReference type="SAM" id="MobiDB-lite"/>
    </source>
</evidence>
<dbReference type="InParanoid" id="A0A1Q3D3Q6"/>
<feature type="compositionally biased region" description="Basic residues" evidence="6">
    <location>
        <begin position="75"/>
        <end position="85"/>
    </location>
</feature>
<gene>
    <name evidence="8" type="ORF">CFOL_v3_30324</name>
</gene>
<dbReference type="InterPro" id="IPR040911">
    <property type="entry name" value="Exostosin_GT47"/>
</dbReference>
<protein>
    <submittedName>
        <fullName evidence="8">Exostosin domain-containing protein</fullName>
    </submittedName>
</protein>
<dbReference type="AlphaFoldDB" id="A0A1Q3D3Q6"/>
<evidence type="ECO:0000256" key="4">
    <source>
        <dbReference type="ARBA" id="ARBA00022968"/>
    </source>
</evidence>
<dbReference type="OrthoDB" id="1924787at2759"/>
<dbReference type="PANTHER" id="PTHR11062">
    <property type="entry name" value="EXOSTOSIN HEPARAN SULFATE GLYCOSYLTRANSFERASE -RELATED"/>
    <property type="match status" value="1"/>
</dbReference>
<keyword evidence="4" id="KW-0812">Transmembrane</keyword>
<evidence type="ECO:0000256" key="5">
    <source>
        <dbReference type="ARBA" id="ARBA00023034"/>
    </source>
</evidence>
<evidence type="ECO:0000256" key="3">
    <source>
        <dbReference type="ARBA" id="ARBA00022676"/>
    </source>
</evidence>
<organism evidence="8 9">
    <name type="scientific">Cephalotus follicularis</name>
    <name type="common">Albany pitcher plant</name>
    <dbReference type="NCBI Taxonomy" id="3775"/>
    <lineage>
        <taxon>Eukaryota</taxon>
        <taxon>Viridiplantae</taxon>
        <taxon>Streptophyta</taxon>
        <taxon>Embryophyta</taxon>
        <taxon>Tracheophyta</taxon>
        <taxon>Spermatophyta</taxon>
        <taxon>Magnoliopsida</taxon>
        <taxon>eudicotyledons</taxon>
        <taxon>Gunneridae</taxon>
        <taxon>Pentapetalae</taxon>
        <taxon>rosids</taxon>
        <taxon>fabids</taxon>
        <taxon>Oxalidales</taxon>
        <taxon>Cephalotaceae</taxon>
        <taxon>Cephalotus</taxon>
    </lineage>
</organism>
<sequence length="464" mass="54288">MVLLEMLCLRKGKRRSKQQPLHLLHLHHRKIQLLLALLLLLLLLAALAVWSRFSTSLSRYGYKYNSFQPHFHPKTNHTIKTKTHHQNTSSSSSSWEWNSANEKTAPQVGQPHSDPYHNWHLFATDFGEMLQNFKIFVYADVFVTKNNSFADIFLPHPNPFNPKGGNYFSEHIFKVALLNSSLITLDPKQANLFFLPFSINKLRNDPRVHFEVSISDFVAGYTNKIRHEFPFWNASGGADHFYVHCHSVGREAASKHHDLHNNAIQVTCSSSYFQRLYVTHKDVALPQVWPRQHHIPLVPPHARHKLVYYSGRVQNSAIRQELMTLWGNDTDMDLFNGRPPFPYEEGFRRSKYCLHVKGYEVNTARLSDAIHYGCIPVIISNYYDLPFANVLDWAKFSVTINQREIALLKKRVLSITKQDYLSMYHNLCHVRKHFVWHTAPRDYDSFYMTAYQLWLRRSTHRLSH</sequence>
<proteinExistence type="inferred from homology"/>
<feature type="domain" description="Exostosin GT47" evidence="7">
    <location>
        <begin position="131"/>
        <end position="411"/>
    </location>
</feature>
<keyword evidence="3" id="KW-0328">Glycosyltransferase</keyword>
<dbReference type="Pfam" id="PF03016">
    <property type="entry name" value="Exostosin_GT47"/>
    <property type="match status" value="1"/>
</dbReference>
<evidence type="ECO:0000313" key="9">
    <source>
        <dbReference type="Proteomes" id="UP000187406"/>
    </source>
</evidence>
<dbReference type="GO" id="GO:0016757">
    <property type="term" value="F:glycosyltransferase activity"/>
    <property type="evidence" value="ECO:0007669"/>
    <property type="project" value="UniProtKB-KW"/>
</dbReference>